<reference evidence="1 2" key="1">
    <citation type="submission" date="2019-07" db="EMBL/GenBank/DDBJ databases">
        <title>Whole genome shotgun sequence of Gluconobacter wancherniae NBRC 103581.</title>
        <authorList>
            <person name="Hosoyama A."/>
            <person name="Uohara A."/>
            <person name="Ohji S."/>
            <person name="Ichikawa N."/>
        </authorList>
    </citation>
    <scope>NUCLEOTIDE SEQUENCE [LARGE SCALE GENOMIC DNA]</scope>
    <source>
        <strain evidence="1 2">NBRC 103581</strain>
    </source>
</reference>
<evidence type="ECO:0008006" key="3">
    <source>
        <dbReference type="Google" id="ProtNLM"/>
    </source>
</evidence>
<dbReference type="OrthoDB" id="6681382at2"/>
<dbReference type="RefSeq" id="WP_146793333.1">
    <property type="nucleotide sequence ID" value="NZ_BARC01000005.1"/>
</dbReference>
<dbReference type="Gene3D" id="2.60.120.620">
    <property type="entry name" value="q2cbj1_9rhob like domain"/>
    <property type="match status" value="1"/>
</dbReference>
<dbReference type="GO" id="GO:0051213">
    <property type="term" value="F:dioxygenase activity"/>
    <property type="evidence" value="ECO:0007669"/>
    <property type="project" value="InterPro"/>
</dbReference>
<organism evidence="1 2">
    <name type="scientific">Gluconobacter wancherniae NBRC 103581</name>
    <dbReference type="NCBI Taxonomy" id="656744"/>
    <lineage>
        <taxon>Bacteria</taxon>
        <taxon>Pseudomonadati</taxon>
        <taxon>Pseudomonadota</taxon>
        <taxon>Alphaproteobacteria</taxon>
        <taxon>Acetobacterales</taxon>
        <taxon>Acetobacteraceae</taxon>
        <taxon>Gluconobacter</taxon>
    </lineage>
</organism>
<comment type="caution">
    <text evidence="1">The sequence shown here is derived from an EMBL/GenBank/DDBJ whole genome shotgun (WGS) entry which is preliminary data.</text>
</comment>
<dbReference type="EMBL" id="BJUZ01000001">
    <property type="protein sequence ID" value="GEK92537.1"/>
    <property type="molecule type" value="Genomic_DNA"/>
</dbReference>
<keyword evidence="2" id="KW-1185">Reference proteome</keyword>
<dbReference type="AlphaFoldDB" id="A0A511B3Z6"/>
<gene>
    <name evidence="1" type="ORF">GWA01_03070</name>
</gene>
<dbReference type="InterPro" id="IPR018724">
    <property type="entry name" value="2OG-Fe_dioxygenase"/>
</dbReference>
<proteinExistence type="predicted"/>
<dbReference type="Proteomes" id="UP000321230">
    <property type="component" value="Unassembled WGS sequence"/>
</dbReference>
<accession>A0A511B3Z6</accession>
<evidence type="ECO:0000313" key="1">
    <source>
        <dbReference type="EMBL" id="GEK92537.1"/>
    </source>
</evidence>
<sequence>MSDVHLPAPPAAVMSEIENTLLDQGFTFLRAATTRPLLESYGLTDWSGFADSWNRLGLDRYMADGGRYRRRRYATFSISPEEIRRKKHQPHYQSRDHNLLNGGVERWFRQIEDGIADHPVLQSVLHSFSRMADKLTPHVERPPVWHAEVHQFRIEASPESEGLPTPEGMHRDGVDWVMVLMIGRENVEQGITTIHGADREMLGSFTLVDPMDAALVDDHRVYHGVTAVKPVDVTKPAHRDVLVVTLRHE</sequence>
<protein>
    <recommendedName>
        <fullName evidence="3">2OG-Fe dioxygenase family protein</fullName>
    </recommendedName>
</protein>
<evidence type="ECO:0000313" key="2">
    <source>
        <dbReference type="Proteomes" id="UP000321230"/>
    </source>
</evidence>
<name>A0A511B3Z6_9PROT</name>
<dbReference type="Pfam" id="PF10014">
    <property type="entry name" value="2OG-Fe_Oxy_2"/>
    <property type="match status" value="1"/>
</dbReference>